<reference evidence="2" key="2">
    <citation type="journal article" date="2015" name="Data Brief">
        <title>Shoot transcriptome of the giant reed, Arundo donax.</title>
        <authorList>
            <person name="Barrero R.A."/>
            <person name="Guerrero F.D."/>
            <person name="Moolhuijzen P."/>
            <person name="Goolsby J.A."/>
            <person name="Tidwell J."/>
            <person name="Bellgard S.E."/>
            <person name="Bellgard M.I."/>
        </authorList>
    </citation>
    <scope>NUCLEOTIDE SEQUENCE</scope>
    <source>
        <tissue evidence="2">Shoot tissue taken approximately 20 cm above the soil surface</tissue>
    </source>
</reference>
<name>A0A0A8ZQ84_ARUDO</name>
<proteinExistence type="predicted"/>
<feature type="region of interest" description="Disordered" evidence="1">
    <location>
        <begin position="1"/>
        <end position="21"/>
    </location>
</feature>
<organism evidence="2">
    <name type="scientific">Arundo donax</name>
    <name type="common">Giant reed</name>
    <name type="synonym">Donax arundinaceus</name>
    <dbReference type="NCBI Taxonomy" id="35708"/>
    <lineage>
        <taxon>Eukaryota</taxon>
        <taxon>Viridiplantae</taxon>
        <taxon>Streptophyta</taxon>
        <taxon>Embryophyta</taxon>
        <taxon>Tracheophyta</taxon>
        <taxon>Spermatophyta</taxon>
        <taxon>Magnoliopsida</taxon>
        <taxon>Liliopsida</taxon>
        <taxon>Poales</taxon>
        <taxon>Poaceae</taxon>
        <taxon>PACMAD clade</taxon>
        <taxon>Arundinoideae</taxon>
        <taxon>Arundineae</taxon>
        <taxon>Arundo</taxon>
    </lineage>
</organism>
<accession>A0A0A8ZQ84</accession>
<evidence type="ECO:0000313" key="2">
    <source>
        <dbReference type="EMBL" id="JAD39858.1"/>
    </source>
</evidence>
<dbReference type="EMBL" id="GBRH01258037">
    <property type="protein sequence ID" value="JAD39858.1"/>
    <property type="molecule type" value="Transcribed_RNA"/>
</dbReference>
<reference evidence="2" key="1">
    <citation type="submission" date="2014-09" db="EMBL/GenBank/DDBJ databases">
        <authorList>
            <person name="Magalhaes I.L.F."/>
            <person name="Oliveira U."/>
            <person name="Santos F.R."/>
            <person name="Vidigal T.H.D.A."/>
            <person name="Brescovit A.D."/>
            <person name="Santos A.J."/>
        </authorList>
    </citation>
    <scope>NUCLEOTIDE SEQUENCE</scope>
    <source>
        <tissue evidence="2">Shoot tissue taken approximately 20 cm above the soil surface</tissue>
    </source>
</reference>
<dbReference type="AlphaFoldDB" id="A0A0A8ZQ84"/>
<sequence>MPAVPLCSMRPTSDVVLSDSH</sequence>
<evidence type="ECO:0000256" key="1">
    <source>
        <dbReference type="SAM" id="MobiDB-lite"/>
    </source>
</evidence>
<protein>
    <submittedName>
        <fullName evidence="2">Uncharacterized protein</fullName>
    </submittedName>
</protein>